<dbReference type="PANTHER" id="PTHR33993">
    <property type="entry name" value="GLYOXALASE-RELATED"/>
    <property type="match status" value="1"/>
</dbReference>
<name>A0ABW5KGE7_9SPHI</name>
<dbReference type="InterPro" id="IPR037523">
    <property type="entry name" value="VOC_core"/>
</dbReference>
<dbReference type="InterPro" id="IPR052164">
    <property type="entry name" value="Anthracycline_SecMetBiosynth"/>
</dbReference>
<dbReference type="PROSITE" id="PS51819">
    <property type="entry name" value="VOC"/>
    <property type="match status" value="1"/>
</dbReference>
<evidence type="ECO:0000313" key="2">
    <source>
        <dbReference type="EMBL" id="MFD2547508.1"/>
    </source>
</evidence>
<dbReference type="SUPFAM" id="SSF54593">
    <property type="entry name" value="Glyoxalase/Bleomycin resistance protein/Dihydroxybiphenyl dioxygenase"/>
    <property type="match status" value="1"/>
</dbReference>
<accession>A0ABW5KGE7</accession>
<dbReference type="RefSeq" id="WP_380902327.1">
    <property type="nucleotide sequence ID" value="NZ_JBHUEG010000007.1"/>
</dbReference>
<dbReference type="PANTHER" id="PTHR33993:SF14">
    <property type="entry name" value="GB|AAF24581.1"/>
    <property type="match status" value="1"/>
</dbReference>
<reference evidence="3" key="1">
    <citation type="journal article" date="2019" name="Int. J. Syst. Evol. Microbiol.">
        <title>The Global Catalogue of Microorganisms (GCM) 10K type strain sequencing project: providing services to taxonomists for standard genome sequencing and annotation.</title>
        <authorList>
            <consortium name="The Broad Institute Genomics Platform"/>
            <consortium name="The Broad Institute Genome Sequencing Center for Infectious Disease"/>
            <person name="Wu L."/>
            <person name="Ma J."/>
        </authorList>
    </citation>
    <scope>NUCLEOTIDE SEQUENCE [LARGE SCALE GENOMIC DNA]</scope>
    <source>
        <strain evidence="3">KCTC 42662</strain>
    </source>
</reference>
<gene>
    <name evidence="2" type="ORF">ACFSR5_07615</name>
</gene>
<organism evidence="2 3">
    <name type="scientific">Sphingobacterium suaedae</name>
    <dbReference type="NCBI Taxonomy" id="1686402"/>
    <lineage>
        <taxon>Bacteria</taxon>
        <taxon>Pseudomonadati</taxon>
        <taxon>Bacteroidota</taxon>
        <taxon>Sphingobacteriia</taxon>
        <taxon>Sphingobacteriales</taxon>
        <taxon>Sphingobacteriaceae</taxon>
        <taxon>Sphingobacterium</taxon>
    </lineage>
</organism>
<evidence type="ECO:0000259" key="1">
    <source>
        <dbReference type="PROSITE" id="PS51819"/>
    </source>
</evidence>
<keyword evidence="3" id="KW-1185">Reference proteome</keyword>
<dbReference type="Proteomes" id="UP001597545">
    <property type="component" value="Unassembled WGS sequence"/>
</dbReference>
<dbReference type="InterPro" id="IPR041581">
    <property type="entry name" value="Glyoxalase_6"/>
</dbReference>
<sequence>METPTYKIGQFYWADLTVENPSAVKEFYKQVVGWQDVPVPMNDAQGAYEDYIMAIDNQTVGGGLCHRRGVNSQIPPQWIMYVQVADVQQSLEDVLQYGGSLVQESRKADGSLYYVIVKDPLGCVFGLGKME</sequence>
<feature type="domain" description="VOC" evidence="1">
    <location>
        <begin position="10"/>
        <end position="130"/>
    </location>
</feature>
<dbReference type="EMBL" id="JBHULR010000003">
    <property type="protein sequence ID" value="MFD2547508.1"/>
    <property type="molecule type" value="Genomic_DNA"/>
</dbReference>
<protein>
    <submittedName>
        <fullName evidence="2">VOC family protein</fullName>
    </submittedName>
</protein>
<dbReference type="InterPro" id="IPR029068">
    <property type="entry name" value="Glyas_Bleomycin-R_OHBP_Dase"/>
</dbReference>
<dbReference type="Pfam" id="PF18029">
    <property type="entry name" value="Glyoxalase_6"/>
    <property type="match status" value="1"/>
</dbReference>
<comment type="caution">
    <text evidence="2">The sequence shown here is derived from an EMBL/GenBank/DDBJ whole genome shotgun (WGS) entry which is preliminary data.</text>
</comment>
<proteinExistence type="predicted"/>
<evidence type="ECO:0000313" key="3">
    <source>
        <dbReference type="Proteomes" id="UP001597545"/>
    </source>
</evidence>
<dbReference type="Gene3D" id="3.10.180.10">
    <property type="entry name" value="2,3-Dihydroxybiphenyl 1,2-Dioxygenase, domain 1"/>
    <property type="match status" value="1"/>
</dbReference>